<dbReference type="PANTHER" id="PTHR43155">
    <property type="entry name" value="CYCLIC DI-GMP PHOSPHODIESTERASE PA4108-RELATED"/>
    <property type="match status" value="1"/>
</dbReference>
<dbReference type="Proteomes" id="UP000318102">
    <property type="component" value="Unassembled WGS sequence"/>
</dbReference>
<keyword evidence="3" id="KW-1185">Reference proteome</keyword>
<dbReference type="PANTHER" id="PTHR43155:SF2">
    <property type="entry name" value="CYCLIC DI-GMP PHOSPHODIESTERASE PA4108"/>
    <property type="match status" value="1"/>
</dbReference>
<organism evidence="2 3">
    <name type="scientific">Paenibacillus agilis</name>
    <dbReference type="NCBI Taxonomy" id="3020863"/>
    <lineage>
        <taxon>Bacteria</taxon>
        <taxon>Bacillati</taxon>
        <taxon>Bacillota</taxon>
        <taxon>Bacilli</taxon>
        <taxon>Bacillales</taxon>
        <taxon>Paenibacillaceae</taxon>
        <taxon>Paenibacillus</taxon>
    </lineage>
</organism>
<evidence type="ECO:0000313" key="3">
    <source>
        <dbReference type="Proteomes" id="UP000318102"/>
    </source>
</evidence>
<gene>
    <name evidence="2" type="ORF">FPZ44_18975</name>
</gene>
<dbReference type="EMBL" id="VNJK01000002">
    <property type="protein sequence ID" value="TVX89831.1"/>
    <property type="molecule type" value="Genomic_DNA"/>
</dbReference>
<feature type="domain" description="HD-GYP" evidence="1">
    <location>
        <begin position="133"/>
        <end position="338"/>
    </location>
</feature>
<sequence length="381" mass="43101">MSMLPIAQIKLGDCLSKDVCSELGGIIMPKGRVLTERDIEVLDAFMIKHVHINPKKGMETAKPASTKTAISKEQQTKPVEQVSEIDTTELDMKPPSDDQPFHLAWAELAKLMSQVLIMARANQIPTMEMRKLLRPLIDQIKEYKPLAVQTYIKEIDQDLSTNFLIHKSIAVALTTYLIGHWNGCSEKEGMQIALAGLLHDIGKVKVDEDVLRKKESLTEVEQTEVRRHTLYGYEILRSANMITEGVKLAALQHHERLDGSGYPLRIMSDQIHPYAKMVAIADMFHAMTQNRSYRKAASPYVVLEQLHRQAFGKLDPQMVQVFIQKLTLLTQGTLVELNDGRTGEIVFTDSIYPTRPWVSVEGAIIRLAEERQLHIEKVISE</sequence>
<dbReference type="InterPro" id="IPR037522">
    <property type="entry name" value="HD_GYP_dom"/>
</dbReference>
<dbReference type="SMART" id="SM00471">
    <property type="entry name" value="HDc"/>
    <property type="match status" value="1"/>
</dbReference>
<accession>A0A559IQB8</accession>
<evidence type="ECO:0000259" key="1">
    <source>
        <dbReference type="PROSITE" id="PS51832"/>
    </source>
</evidence>
<name>A0A559IQB8_9BACL</name>
<dbReference type="CDD" id="cd00077">
    <property type="entry name" value="HDc"/>
    <property type="match status" value="1"/>
</dbReference>
<dbReference type="AlphaFoldDB" id="A0A559IQB8"/>
<dbReference type="Gene3D" id="1.10.3210.10">
    <property type="entry name" value="Hypothetical protein af1432"/>
    <property type="match status" value="1"/>
</dbReference>
<evidence type="ECO:0000313" key="2">
    <source>
        <dbReference type="EMBL" id="TVX89831.1"/>
    </source>
</evidence>
<dbReference type="OrthoDB" id="9759601at2"/>
<reference evidence="2 3" key="1">
    <citation type="submission" date="2019-07" db="EMBL/GenBank/DDBJ databases">
        <authorList>
            <person name="Kim J."/>
        </authorList>
    </citation>
    <scope>NUCLEOTIDE SEQUENCE [LARGE SCALE GENOMIC DNA]</scope>
    <source>
        <strain evidence="2 3">N4</strain>
    </source>
</reference>
<dbReference type="PROSITE" id="PS51832">
    <property type="entry name" value="HD_GYP"/>
    <property type="match status" value="1"/>
</dbReference>
<comment type="caution">
    <text evidence="2">The sequence shown here is derived from an EMBL/GenBank/DDBJ whole genome shotgun (WGS) entry which is preliminary data.</text>
</comment>
<dbReference type="Pfam" id="PF13487">
    <property type="entry name" value="HD_5"/>
    <property type="match status" value="1"/>
</dbReference>
<dbReference type="RefSeq" id="WP_144992695.1">
    <property type="nucleotide sequence ID" value="NZ_VNJK01000002.1"/>
</dbReference>
<protein>
    <submittedName>
        <fullName evidence="2">HD-GYP domain-containing protein</fullName>
    </submittedName>
</protein>
<proteinExistence type="predicted"/>
<dbReference type="InterPro" id="IPR003607">
    <property type="entry name" value="HD/PDEase_dom"/>
</dbReference>
<dbReference type="SUPFAM" id="SSF109604">
    <property type="entry name" value="HD-domain/PDEase-like"/>
    <property type="match status" value="1"/>
</dbReference>